<evidence type="ECO:0000313" key="2">
    <source>
        <dbReference type="Proteomes" id="UP000326289"/>
    </source>
</evidence>
<name>A0A5N6IJS8_9EURO</name>
<reference evidence="1 2" key="1">
    <citation type="submission" date="2019-04" db="EMBL/GenBank/DDBJ databases">
        <title>Fungal friends and foes A comparative genomics study of 23 Aspergillus species from section Flavi.</title>
        <authorList>
            <consortium name="DOE Joint Genome Institute"/>
            <person name="Kjaerbolling I."/>
            <person name="Vesth T.C."/>
            <person name="Frisvad J.C."/>
            <person name="Nybo J.L."/>
            <person name="Theobald S."/>
            <person name="Kildgaard S."/>
            <person name="Petersen T.I."/>
            <person name="Kuo A."/>
            <person name="Sato A."/>
            <person name="Lyhne E.K."/>
            <person name="Kogle M.E."/>
            <person name="Wiebenga A."/>
            <person name="Kun R.S."/>
            <person name="Lubbers R.J."/>
            <person name="Makela M.R."/>
            <person name="Barry K."/>
            <person name="Chovatia M."/>
            <person name="Clum A."/>
            <person name="Daum C."/>
            <person name="Haridas S."/>
            <person name="He G."/>
            <person name="LaButti K."/>
            <person name="Lipzen A."/>
            <person name="Mondo S."/>
            <person name="Pangilinan J."/>
            <person name="Riley R."/>
            <person name="Salamov A."/>
            <person name="Simmons B.A."/>
            <person name="Magnuson J.K."/>
            <person name="Henrissat B."/>
            <person name="Mortensen U.H."/>
            <person name="Larsen T.O."/>
            <person name="De vries R.P."/>
            <person name="Grigoriev I.V."/>
            <person name="Machida M."/>
            <person name="Baker S.E."/>
            <person name="Andersen M.R."/>
        </authorList>
    </citation>
    <scope>NUCLEOTIDE SEQUENCE [LARGE SCALE GENOMIC DNA]</scope>
    <source>
        <strain evidence="1 2">CBS 117635</strain>
    </source>
</reference>
<dbReference type="EMBL" id="ML732922">
    <property type="protein sequence ID" value="KAB8267011.1"/>
    <property type="molecule type" value="Genomic_DNA"/>
</dbReference>
<sequence>MSAVLLLVDDGRGKKRTKTPSTSKTPLKTLKSSFLFVVPWGRNKSWNGQGRQRRQAPITPQTGALNLGWAAKLGKIWRQDLYDILPITKIRIYQ</sequence>
<evidence type="ECO:0000313" key="1">
    <source>
        <dbReference type="EMBL" id="KAB8267011.1"/>
    </source>
</evidence>
<dbReference type="Proteomes" id="UP000326289">
    <property type="component" value="Unassembled WGS sequence"/>
</dbReference>
<accession>A0A5N6IJS8</accession>
<protein>
    <submittedName>
        <fullName evidence="1">Uncharacterized protein</fullName>
    </submittedName>
</protein>
<organism evidence="1 2">
    <name type="scientific">Aspergillus minisclerotigenes</name>
    <dbReference type="NCBI Taxonomy" id="656917"/>
    <lineage>
        <taxon>Eukaryota</taxon>
        <taxon>Fungi</taxon>
        <taxon>Dikarya</taxon>
        <taxon>Ascomycota</taxon>
        <taxon>Pezizomycotina</taxon>
        <taxon>Eurotiomycetes</taxon>
        <taxon>Eurotiomycetidae</taxon>
        <taxon>Eurotiales</taxon>
        <taxon>Aspergillaceae</taxon>
        <taxon>Aspergillus</taxon>
        <taxon>Aspergillus subgen. Circumdati</taxon>
    </lineage>
</organism>
<proteinExistence type="predicted"/>
<keyword evidence="2" id="KW-1185">Reference proteome</keyword>
<dbReference type="AlphaFoldDB" id="A0A5N6IJS8"/>
<gene>
    <name evidence="1" type="ORF">BDV30DRAFT_231973</name>
</gene>